<keyword evidence="7" id="KW-1185">Reference proteome</keyword>
<protein>
    <recommendedName>
        <fullName evidence="8">TIGR03862 family flavoprotein</fullName>
    </recommendedName>
</protein>
<proteinExistence type="predicted"/>
<reference evidence="6 7" key="1">
    <citation type="submission" date="2016-10" db="EMBL/GenBank/DDBJ databases">
        <authorList>
            <person name="de Groot N.N."/>
        </authorList>
    </citation>
    <scope>NUCLEOTIDE SEQUENCE [LARGE SCALE GENOMIC DNA]</scope>
    <source>
        <strain evidence="6 7">DSM 19548</strain>
    </source>
</reference>
<dbReference type="Pfam" id="PF22780">
    <property type="entry name" value="HI0933_like_1st"/>
    <property type="match status" value="1"/>
</dbReference>
<dbReference type="AlphaFoldDB" id="A0A1I1KV13"/>
<comment type="cofactor">
    <cofactor evidence="1">
        <name>FAD</name>
        <dbReference type="ChEBI" id="CHEBI:57692"/>
    </cofactor>
</comment>
<dbReference type="InterPro" id="IPR036188">
    <property type="entry name" value="FAD/NAD-bd_sf"/>
</dbReference>
<name>A0A1I1KV13_9RHOB</name>
<evidence type="ECO:0000256" key="3">
    <source>
        <dbReference type="ARBA" id="ARBA00022827"/>
    </source>
</evidence>
<dbReference type="Gene3D" id="3.50.50.60">
    <property type="entry name" value="FAD/NAD(P)-binding domain"/>
    <property type="match status" value="1"/>
</dbReference>
<evidence type="ECO:0008006" key="8">
    <source>
        <dbReference type="Google" id="ProtNLM"/>
    </source>
</evidence>
<dbReference type="SUPFAM" id="SSF51905">
    <property type="entry name" value="FAD/NAD(P)-binding domain"/>
    <property type="match status" value="1"/>
</dbReference>
<organism evidence="6 7">
    <name type="scientific">Tropicimonas isoalkanivorans</name>
    <dbReference type="NCBI Taxonomy" id="441112"/>
    <lineage>
        <taxon>Bacteria</taxon>
        <taxon>Pseudomonadati</taxon>
        <taxon>Pseudomonadota</taxon>
        <taxon>Alphaproteobacteria</taxon>
        <taxon>Rhodobacterales</taxon>
        <taxon>Roseobacteraceae</taxon>
        <taxon>Tropicimonas</taxon>
    </lineage>
</organism>
<dbReference type="Gene3D" id="2.40.30.10">
    <property type="entry name" value="Translation factors"/>
    <property type="match status" value="1"/>
</dbReference>
<dbReference type="PANTHER" id="PTHR42887:SF1">
    <property type="entry name" value="BLR3961 PROTEIN"/>
    <property type="match status" value="1"/>
</dbReference>
<accession>A0A1I1KV13</accession>
<dbReference type="Proteomes" id="UP000198728">
    <property type="component" value="Unassembled WGS sequence"/>
</dbReference>
<sequence>MEQVQALVVGAGPAGLMAAEMLADAGAQVVVCEGKPSIGRKFLMAGKSGLNLTKSEPPERFLAAYAEAAPHLVPMLAEFGPQDVCAWAAALGQPVFTGSTGRVFPVAMKASPLLRAWVRRLTGKGVEVRTRWRWRGWRDDAALFETADGERALAARVTVLTLGGASWARLGSDGAWAPVLASAGIELSPFAPANAGLEVAWSAPMARHFGAPLKGIALSAGGLHTRGECVISARGLEGGGIYSVCRGVREGAPLWLDLLPDWSAEKVAAELARPRGRQSLSNHLRKVLRLDPVRMALLMEFGRPLPGEATALAALVKALPIRHAGLRPLDEAISTAGGVRWEAVGAGLALKARPDVHVAGEMLDWEAPTGGYLLTACLATGRWAGKAAAVGL</sequence>
<feature type="domain" description="RsdA/BaiN/AoA(So)-like insert" evidence="5">
    <location>
        <begin position="192"/>
        <end position="334"/>
    </location>
</feature>
<gene>
    <name evidence="6" type="ORF">SAMN04488094_10796</name>
</gene>
<dbReference type="NCBIfam" id="TIGR00275">
    <property type="entry name" value="aminoacetone oxidase family FAD-binding enzyme"/>
    <property type="match status" value="1"/>
</dbReference>
<dbReference type="InterPro" id="IPR022460">
    <property type="entry name" value="Flavoprotein_PP4765"/>
</dbReference>
<evidence type="ECO:0000256" key="2">
    <source>
        <dbReference type="ARBA" id="ARBA00022630"/>
    </source>
</evidence>
<dbReference type="EMBL" id="FOLG01000007">
    <property type="protein sequence ID" value="SFC64646.1"/>
    <property type="molecule type" value="Genomic_DNA"/>
</dbReference>
<dbReference type="Pfam" id="PF03486">
    <property type="entry name" value="HI0933_like"/>
    <property type="match status" value="1"/>
</dbReference>
<dbReference type="InterPro" id="IPR057661">
    <property type="entry name" value="RsdA/BaiN/AoA(So)_Rossmann"/>
</dbReference>
<evidence type="ECO:0000313" key="6">
    <source>
        <dbReference type="EMBL" id="SFC64646.1"/>
    </source>
</evidence>
<dbReference type="InterPro" id="IPR004792">
    <property type="entry name" value="BaiN-like"/>
</dbReference>
<dbReference type="InterPro" id="IPR055178">
    <property type="entry name" value="RsdA/BaiN/AoA(So)-like_dom"/>
</dbReference>
<dbReference type="OrthoDB" id="5288829at2"/>
<dbReference type="STRING" id="441112.SAMN04488094_10796"/>
<evidence type="ECO:0000256" key="1">
    <source>
        <dbReference type="ARBA" id="ARBA00001974"/>
    </source>
</evidence>
<evidence type="ECO:0000313" key="7">
    <source>
        <dbReference type="Proteomes" id="UP000198728"/>
    </source>
</evidence>
<dbReference type="Gene3D" id="1.10.8.260">
    <property type="entry name" value="HI0933 insert domain-like"/>
    <property type="match status" value="1"/>
</dbReference>
<feature type="domain" description="RsdA/BaiN/AoA(So)-like Rossmann fold-like" evidence="4">
    <location>
        <begin position="5"/>
        <end position="386"/>
    </location>
</feature>
<dbReference type="PANTHER" id="PTHR42887">
    <property type="entry name" value="OS12G0638800 PROTEIN"/>
    <property type="match status" value="1"/>
</dbReference>
<dbReference type="NCBIfam" id="TIGR03862">
    <property type="entry name" value="flavo_PP4765"/>
    <property type="match status" value="1"/>
</dbReference>
<keyword evidence="3" id="KW-0274">FAD</keyword>
<evidence type="ECO:0000259" key="4">
    <source>
        <dbReference type="Pfam" id="PF03486"/>
    </source>
</evidence>
<evidence type="ECO:0000259" key="5">
    <source>
        <dbReference type="Pfam" id="PF22780"/>
    </source>
</evidence>
<dbReference type="RefSeq" id="WP_093361095.1">
    <property type="nucleotide sequence ID" value="NZ_FOLG01000007.1"/>
</dbReference>
<dbReference type="SUPFAM" id="SSF160996">
    <property type="entry name" value="HI0933 insert domain-like"/>
    <property type="match status" value="1"/>
</dbReference>
<keyword evidence="2" id="KW-0285">Flavoprotein</keyword>
<dbReference type="InterPro" id="IPR023166">
    <property type="entry name" value="BaiN-like_dom_sf"/>
</dbReference>